<evidence type="ECO:0000256" key="3">
    <source>
        <dbReference type="ARBA" id="ARBA00023163"/>
    </source>
</evidence>
<evidence type="ECO:0000256" key="1">
    <source>
        <dbReference type="ARBA" id="ARBA00004123"/>
    </source>
</evidence>
<organism evidence="6 7">
    <name type="scientific">Trifolium subterraneum</name>
    <name type="common">Subterranean clover</name>
    <dbReference type="NCBI Taxonomy" id="3900"/>
    <lineage>
        <taxon>Eukaryota</taxon>
        <taxon>Viridiplantae</taxon>
        <taxon>Streptophyta</taxon>
        <taxon>Embryophyta</taxon>
        <taxon>Tracheophyta</taxon>
        <taxon>Spermatophyta</taxon>
        <taxon>Magnoliopsida</taxon>
        <taxon>eudicotyledons</taxon>
        <taxon>Gunneridae</taxon>
        <taxon>Pentapetalae</taxon>
        <taxon>rosids</taxon>
        <taxon>fabids</taxon>
        <taxon>Fabales</taxon>
        <taxon>Fabaceae</taxon>
        <taxon>Papilionoideae</taxon>
        <taxon>50 kb inversion clade</taxon>
        <taxon>NPAAA clade</taxon>
        <taxon>Hologalegina</taxon>
        <taxon>IRL clade</taxon>
        <taxon>Trifolieae</taxon>
        <taxon>Trifolium</taxon>
    </lineage>
</organism>
<gene>
    <name evidence="6" type="ORF">TSUD_84870</name>
</gene>
<comment type="subcellular location">
    <subcellularLocation>
        <location evidence="1">Nucleus</location>
    </subcellularLocation>
</comment>
<dbReference type="Proteomes" id="UP000242715">
    <property type="component" value="Unassembled WGS sequence"/>
</dbReference>
<protein>
    <recommendedName>
        <fullName evidence="8">BHLH domain-containing protein</fullName>
    </recommendedName>
</protein>
<reference evidence="7" key="1">
    <citation type="journal article" date="2017" name="Front. Plant Sci.">
        <title>Climate Clever Clovers: New Paradigm to Reduce the Environmental Footprint of Ruminants by Breeding Low Methanogenic Forages Utilizing Haplotype Variation.</title>
        <authorList>
            <person name="Kaur P."/>
            <person name="Appels R."/>
            <person name="Bayer P.E."/>
            <person name="Keeble-Gagnere G."/>
            <person name="Wang J."/>
            <person name="Hirakawa H."/>
            <person name="Shirasawa K."/>
            <person name="Vercoe P."/>
            <person name="Stefanova K."/>
            <person name="Durmic Z."/>
            <person name="Nichols P."/>
            <person name="Revell C."/>
            <person name="Isobe S.N."/>
            <person name="Edwards D."/>
            <person name="Erskine W."/>
        </authorList>
    </citation>
    <scope>NUCLEOTIDE SEQUENCE [LARGE SCALE GENOMIC DNA]</scope>
    <source>
        <strain evidence="7">cv. Daliak</strain>
    </source>
</reference>
<evidence type="ECO:0000256" key="2">
    <source>
        <dbReference type="ARBA" id="ARBA00023015"/>
    </source>
</evidence>
<accession>A0A2Z6LQV9</accession>
<dbReference type="GO" id="GO:0005634">
    <property type="term" value="C:nucleus"/>
    <property type="evidence" value="ECO:0007669"/>
    <property type="project" value="UniProtKB-SubCell"/>
</dbReference>
<evidence type="ECO:0000313" key="7">
    <source>
        <dbReference type="Proteomes" id="UP000242715"/>
    </source>
</evidence>
<keyword evidence="3" id="KW-0804">Transcription</keyword>
<dbReference type="AlphaFoldDB" id="A0A2Z6LQV9"/>
<keyword evidence="7" id="KW-1185">Reference proteome</keyword>
<proteinExistence type="predicted"/>
<dbReference type="GO" id="GO:0046983">
    <property type="term" value="F:protein dimerization activity"/>
    <property type="evidence" value="ECO:0007669"/>
    <property type="project" value="InterPro"/>
</dbReference>
<dbReference type="InterPro" id="IPR051358">
    <property type="entry name" value="TF_AMS/ICE1/BHLH6-like"/>
</dbReference>
<dbReference type="OrthoDB" id="690068at2759"/>
<evidence type="ECO:0000256" key="4">
    <source>
        <dbReference type="ARBA" id="ARBA00023242"/>
    </source>
</evidence>
<keyword evidence="2" id="KW-0805">Transcription regulation</keyword>
<dbReference type="InterPro" id="IPR036638">
    <property type="entry name" value="HLH_DNA-bd_sf"/>
</dbReference>
<dbReference type="GO" id="GO:0003700">
    <property type="term" value="F:DNA-binding transcription factor activity"/>
    <property type="evidence" value="ECO:0007669"/>
    <property type="project" value="TreeGrafter"/>
</dbReference>
<dbReference type="PANTHER" id="PTHR31945:SF20">
    <property type="entry name" value="TRANSCRIPTION FACTOR DYT1"/>
    <property type="match status" value="1"/>
</dbReference>
<dbReference type="PANTHER" id="PTHR31945">
    <property type="entry name" value="TRANSCRIPTION FACTOR SCREAM2-RELATED"/>
    <property type="match status" value="1"/>
</dbReference>
<feature type="coiled-coil region" evidence="5">
    <location>
        <begin position="65"/>
        <end position="99"/>
    </location>
</feature>
<keyword evidence="5" id="KW-0175">Coiled coil</keyword>
<dbReference type="EMBL" id="DF973219">
    <property type="protein sequence ID" value="GAU20769.1"/>
    <property type="molecule type" value="Genomic_DNA"/>
</dbReference>
<evidence type="ECO:0008006" key="8">
    <source>
        <dbReference type="Google" id="ProtNLM"/>
    </source>
</evidence>
<evidence type="ECO:0000256" key="5">
    <source>
        <dbReference type="SAM" id="Coils"/>
    </source>
</evidence>
<sequence length="196" mass="22651">MEQENNNRLSVSMEDLGFNTGHNKGKLSQKHYDDFGPKVFISKNLETERKRREKLGSRLLALSIIEDAITYTKKLQNEIEILTNELDEIMEETRKKKGEQKTCESSAAREKINIPWIEEEIQVAKIDGNKLWVKMIIENKRGRFKKLLEDLNNSNIEMIDVSATTIKGAYLITATLEGMSGEPIERYQIPTIMKFK</sequence>
<name>A0A2Z6LQV9_TRISU</name>
<dbReference type="SUPFAM" id="SSF47459">
    <property type="entry name" value="HLH, helix-loop-helix DNA-binding domain"/>
    <property type="match status" value="1"/>
</dbReference>
<dbReference type="GO" id="GO:0043565">
    <property type="term" value="F:sequence-specific DNA binding"/>
    <property type="evidence" value="ECO:0007669"/>
    <property type="project" value="TreeGrafter"/>
</dbReference>
<keyword evidence="4" id="KW-0539">Nucleus</keyword>
<evidence type="ECO:0000313" key="6">
    <source>
        <dbReference type="EMBL" id="GAU20769.1"/>
    </source>
</evidence>